<dbReference type="AlphaFoldDB" id="A0A1G5XY11"/>
<name>A0A1G5XY11_9HYPH</name>
<feature type="chain" id="PRO_5011585457" description="Secreted protein" evidence="1">
    <location>
        <begin position="21"/>
        <end position="119"/>
    </location>
</feature>
<evidence type="ECO:0000313" key="3">
    <source>
        <dbReference type="Proteomes" id="UP000198588"/>
    </source>
</evidence>
<organism evidence="2 3">
    <name type="scientific">Mesorhizobium qingshengii</name>
    <dbReference type="NCBI Taxonomy" id="1165689"/>
    <lineage>
        <taxon>Bacteria</taxon>
        <taxon>Pseudomonadati</taxon>
        <taxon>Pseudomonadota</taxon>
        <taxon>Alphaproteobacteria</taxon>
        <taxon>Hyphomicrobiales</taxon>
        <taxon>Phyllobacteriaceae</taxon>
        <taxon>Mesorhizobium</taxon>
    </lineage>
</organism>
<evidence type="ECO:0008006" key="4">
    <source>
        <dbReference type="Google" id="ProtNLM"/>
    </source>
</evidence>
<keyword evidence="1" id="KW-0732">Signal</keyword>
<dbReference type="OrthoDB" id="8081939at2"/>
<reference evidence="2 3" key="1">
    <citation type="submission" date="2016-10" db="EMBL/GenBank/DDBJ databases">
        <authorList>
            <person name="de Groot N.N."/>
        </authorList>
    </citation>
    <scope>NUCLEOTIDE SEQUENCE [LARGE SCALE GENOMIC DNA]</scope>
    <source>
        <strain evidence="2 3">CGMCC 1.12097</strain>
    </source>
</reference>
<feature type="signal peptide" evidence="1">
    <location>
        <begin position="1"/>
        <end position="20"/>
    </location>
</feature>
<proteinExistence type="predicted"/>
<gene>
    <name evidence="2" type="ORF">SAMN02927914_02732</name>
</gene>
<accession>A0A1G5XY11</accession>
<evidence type="ECO:0000313" key="2">
    <source>
        <dbReference type="EMBL" id="SDA75379.1"/>
    </source>
</evidence>
<protein>
    <recommendedName>
        <fullName evidence="4">Secreted protein</fullName>
    </recommendedName>
</protein>
<evidence type="ECO:0000256" key="1">
    <source>
        <dbReference type="SAM" id="SignalP"/>
    </source>
</evidence>
<dbReference type="Proteomes" id="UP000198588">
    <property type="component" value="Unassembled WGS sequence"/>
</dbReference>
<sequence>MRRLAMTIAISACAVGPALAAPPYVGTWSRDRLNCSAAADVQRQTVFTVDQSALSLPQFGCEHATFHKSATGWVVHASQCYGADPSLAEPFSRVVHMVRHGVRVRFTWPGFDSGPLARC</sequence>
<dbReference type="EMBL" id="FMXM01000007">
    <property type="protein sequence ID" value="SDA75379.1"/>
    <property type="molecule type" value="Genomic_DNA"/>
</dbReference>
<dbReference type="RefSeq" id="WP_091578351.1">
    <property type="nucleotide sequence ID" value="NZ_FMXM01000007.1"/>
</dbReference>